<keyword evidence="1" id="KW-0812">Transmembrane</keyword>
<evidence type="ECO:0000313" key="2">
    <source>
        <dbReference type="EMBL" id="KGH29091.1"/>
    </source>
</evidence>
<reference evidence="2 3" key="1">
    <citation type="submission" date="2013-09" db="EMBL/GenBank/DDBJ databases">
        <title>High correlation between genotypes and phenotypes of environmental bacteria Comamonas testosteroni strains.</title>
        <authorList>
            <person name="Liu L."/>
            <person name="Zhu W."/>
            <person name="Xia X."/>
            <person name="Xu B."/>
            <person name="Luo M."/>
            <person name="Wang G."/>
        </authorList>
    </citation>
    <scope>NUCLEOTIDE SEQUENCE [LARGE SCALE GENOMIC DNA]</scope>
    <source>
        <strain evidence="2 3">JL40</strain>
    </source>
</reference>
<dbReference type="Proteomes" id="UP000029553">
    <property type="component" value="Unassembled WGS sequence"/>
</dbReference>
<evidence type="ECO:0000256" key="1">
    <source>
        <dbReference type="SAM" id="Phobius"/>
    </source>
</evidence>
<sequence length="213" mass="23401">MPHTPKPSTRGRPRSITREKIADAGISIGLPGITFVGVAAALGVSHMALYKHVPSLEALKHLIAEEIFKRWELPQATSPQQIGLEEYLMRFTASTRQFVKAHPGVTPFVIRRLVATPAMLEKISAHQAHIAQAYGITKEQSRWLLSTVTFFCISAADTVYSAARLEPLEEADWQLQEAEMEAELIEGTQALIAGALGLLESRPDPKIGARINK</sequence>
<keyword evidence="1" id="KW-1133">Transmembrane helix</keyword>
<proteinExistence type="predicted"/>
<protein>
    <submittedName>
        <fullName evidence="2">TetR family transcriptional regulator</fullName>
    </submittedName>
</protein>
<dbReference type="Gene3D" id="1.10.357.10">
    <property type="entry name" value="Tetracycline Repressor, domain 2"/>
    <property type="match status" value="1"/>
</dbReference>
<dbReference type="SUPFAM" id="SSF46689">
    <property type="entry name" value="Homeodomain-like"/>
    <property type="match status" value="1"/>
</dbReference>
<dbReference type="InterPro" id="IPR009057">
    <property type="entry name" value="Homeodomain-like_sf"/>
</dbReference>
<dbReference type="AlphaFoldDB" id="A0A096FFI6"/>
<name>A0A096FFI6_COMTE</name>
<dbReference type="RefSeq" id="WP_034370568.1">
    <property type="nucleotide sequence ID" value="NZ_AWOR01000048.1"/>
</dbReference>
<dbReference type="SUPFAM" id="SSF48498">
    <property type="entry name" value="Tetracyclin repressor-like, C-terminal domain"/>
    <property type="match status" value="1"/>
</dbReference>
<keyword evidence="1" id="KW-0472">Membrane</keyword>
<accession>A0A096FFI6</accession>
<dbReference type="InterPro" id="IPR036271">
    <property type="entry name" value="Tet_transcr_reg_TetR-rel_C_sf"/>
</dbReference>
<gene>
    <name evidence="2" type="ORF">P353_14940</name>
</gene>
<feature type="transmembrane region" description="Helical" evidence="1">
    <location>
        <begin position="21"/>
        <end position="44"/>
    </location>
</feature>
<comment type="caution">
    <text evidence="2">The sequence shown here is derived from an EMBL/GenBank/DDBJ whole genome shotgun (WGS) entry which is preliminary data.</text>
</comment>
<evidence type="ECO:0000313" key="3">
    <source>
        <dbReference type="Proteomes" id="UP000029553"/>
    </source>
</evidence>
<dbReference type="EMBL" id="AWOR01000048">
    <property type="protein sequence ID" value="KGH29091.1"/>
    <property type="molecule type" value="Genomic_DNA"/>
</dbReference>
<organism evidence="2 3">
    <name type="scientific">Comamonas testosteroni</name>
    <name type="common">Pseudomonas testosteroni</name>
    <dbReference type="NCBI Taxonomy" id="285"/>
    <lineage>
        <taxon>Bacteria</taxon>
        <taxon>Pseudomonadati</taxon>
        <taxon>Pseudomonadota</taxon>
        <taxon>Betaproteobacteria</taxon>
        <taxon>Burkholderiales</taxon>
        <taxon>Comamonadaceae</taxon>
        <taxon>Comamonas</taxon>
    </lineage>
</organism>